<proteinExistence type="predicted"/>
<feature type="compositionally biased region" description="Low complexity" evidence="1">
    <location>
        <begin position="267"/>
        <end position="280"/>
    </location>
</feature>
<keyword evidence="3" id="KW-1185">Reference proteome</keyword>
<organism evidence="2 3">
    <name type="scientific">Orbilia blumenaviensis</name>
    <dbReference type="NCBI Taxonomy" id="1796055"/>
    <lineage>
        <taxon>Eukaryota</taxon>
        <taxon>Fungi</taxon>
        <taxon>Dikarya</taxon>
        <taxon>Ascomycota</taxon>
        <taxon>Pezizomycotina</taxon>
        <taxon>Orbiliomycetes</taxon>
        <taxon>Orbiliales</taxon>
        <taxon>Orbiliaceae</taxon>
        <taxon>Orbilia</taxon>
    </lineage>
</organism>
<feature type="region of interest" description="Disordered" evidence="1">
    <location>
        <begin position="258"/>
        <end position="280"/>
    </location>
</feature>
<protein>
    <submittedName>
        <fullName evidence="2">Uncharacterized protein</fullName>
    </submittedName>
</protein>
<dbReference type="AlphaFoldDB" id="A0AAV9UMH4"/>
<evidence type="ECO:0000313" key="3">
    <source>
        <dbReference type="Proteomes" id="UP001373714"/>
    </source>
</evidence>
<accession>A0AAV9UMH4</accession>
<sequence>MANRTKEYFLAPRFDIPPPAVQLGSIIRDKESPRETRGVETVRVPDSCIELSQAVDYEDSFETKARFGASLFAEVLKYVLGVGINIGTRIQQAESMELRCERLETRCFDPTPEYLQQAMQKARENPTMNRYLSKRGIIGNKRKLFMVTGVKVAEGLTISTKTKSDLALEGGIMVDATPTGMPIGVGPMIQLETIGSREARITVVGPVVLAYKVIEIVRKRGSEMKMKDYNRGALLNGKLTEEDQENEYEVVHQDFDDGIADFGTGHGSQTQTTGSEGRLS</sequence>
<dbReference type="Proteomes" id="UP001373714">
    <property type="component" value="Unassembled WGS sequence"/>
</dbReference>
<evidence type="ECO:0000256" key="1">
    <source>
        <dbReference type="SAM" id="MobiDB-lite"/>
    </source>
</evidence>
<evidence type="ECO:0000313" key="2">
    <source>
        <dbReference type="EMBL" id="KAK6345836.1"/>
    </source>
</evidence>
<reference evidence="2 3" key="1">
    <citation type="submission" date="2019-10" db="EMBL/GenBank/DDBJ databases">
        <authorList>
            <person name="Palmer J.M."/>
        </authorList>
    </citation>
    <scope>NUCLEOTIDE SEQUENCE [LARGE SCALE GENOMIC DNA]</scope>
    <source>
        <strain evidence="2 3">TWF730</strain>
    </source>
</reference>
<comment type="caution">
    <text evidence="2">The sequence shown here is derived from an EMBL/GenBank/DDBJ whole genome shotgun (WGS) entry which is preliminary data.</text>
</comment>
<dbReference type="EMBL" id="JAVHNS010000008">
    <property type="protein sequence ID" value="KAK6345836.1"/>
    <property type="molecule type" value="Genomic_DNA"/>
</dbReference>
<name>A0AAV9UMH4_9PEZI</name>
<gene>
    <name evidence="2" type="ORF">TWF730_010179</name>
</gene>